<feature type="active site" description="Nucleophile" evidence="1">
    <location>
        <position position="474"/>
    </location>
</feature>
<dbReference type="InterPro" id="IPR039069">
    <property type="entry name" value="CE7"/>
</dbReference>
<dbReference type="InterPro" id="IPR029058">
    <property type="entry name" value="AB_hydrolase_fold"/>
</dbReference>
<evidence type="ECO:0000313" key="4">
    <source>
        <dbReference type="EMBL" id="KAA6300324.1"/>
    </source>
</evidence>
<dbReference type="Pfam" id="PF05448">
    <property type="entry name" value="AXE1"/>
    <property type="match status" value="1"/>
</dbReference>
<dbReference type="GO" id="GO:0047739">
    <property type="term" value="F:cephalosporin-C deacetylase activity"/>
    <property type="evidence" value="ECO:0007669"/>
    <property type="project" value="UniProtKB-EC"/>
</dbReference>
<dbReference type="PANTHER" id="PTHR40111">
    <property type="entry name" value="CEPHALOSPORIN-C DEACETYLASE"/>
    <property type="match status" value="1"/>
</dbReference>
<evidence type="ECO:0000256" key="2">
    <source>
        <dbReference type="PIRSR" id="PIRSR639069-2"/>
    </source>
</evidence>
<evidence type="ECO:0000256" key="1">
    <source>
        <dbReference type="PIRSR" id="PIRSR639069-1"/>
    </source>
</evidence>
<evidence type="ECO:0000313" key="5">
    <source>
        <dbReference type="Proteomes" id="UP000324575"/>
    </source>
</evidence>
<keyword evidence="4" id="KW-0378">Hydrolase</keyword>
<dbReference type="SUPFAM" id="SSF49785">
    <property type="entry name" value="Galactose-binding domain-like"/>
    <property type="match status" value="1"/>
</dbReference>
<dbReference type="InterPro" id="IPR008979">
    <property type="entry name" value="Galactose-bd-like_sf"/>
</dbReference>
<dbReference type="EC" id="3.1.1.41" evidence="4"/>
<name>A0A5M8NXL1_9BACT</name>
<reference evidence="4 5" key="1">
    <citation type="submission" date="2019-03" db="EMBL/GenBank/DDBJ databases">
        <title>Single cell metagenomics reveals metabolic interactions within the superorganism composed of flagellate Streblomastix strix and complex community of Bacteroidetes bacteria on its surface.</title>
        <authorList>
            <person name="Treitli S.C."/>
            <person name="Kolisko M."/>
            <person name="Husnik F."/>
            <person name="Keeling P."/>
            <person name="Hampl V."/>
        </authorList>
    </citation>
    <scope>NUCLEOTIDE SEQUENCE [LARGE SCALE GENOMIC DNA]</scope>
    <source>
        <strain evidence="4">St1</strain>
    </source>
</reference>
<dbReference type="EMBL" id="SNRX01000099">
    <property type="protein sequence ID" value="KAA6300324.1"/>
    <property type="molecule type" value="Genomic_DNA"/>
</dbReference>
<gene>
    <name evidence="4" type="ORF">EZS26_003537</name>
</gene>
<accession>A0A5M8NXL1</accession>
<feature type="active site" description="Charge relay system" evidence="1">
    <location>
        <position position="560"/>
    </location>
</feature>
<feature type="domain" description="Acetyl xylan esterase" evidence="3">
    <location>
        <begin position="321"/>
        <end position="604"/>
    </location>
</feature>
<dbReference type="Gene3D" id="3.40.50.1820">
    <property type="entry name" value="alpha/beta hydrolase"/>
    <property type="match status" value="1"/>
</dbReference>
<feature type="binding site" evidence="2">
    <location>
        <position position="393"/>
    </location>
    <ligand>
        <name>substrate</name>
    </ligand>
</feature>
<feature type="active site" description="Charge relay system" evidence="1">
    <location>
        <position position="589"/>
    </location>
</feature>
<organism evidence="4 5">
    <name type="scientific">Candidatus Ordinivivax streblomastigis</name>
    <dbReference type="NCBI Taxonomy" id="2540710"/>
    <lineage>
        <taxon>Bacteria</taxon>
        <taxon>Pseudomonadati</taxon>
        <taxon>Bacteroidota</taxon>
        <taxon>Bacteroidia</taxon>
        <taxon>Bacteroidales</taxon>
        <taxon>Candidatus Ordinivivax</taxon>
    </lineage>
</organism>
<dbReference type="Gene3D" id="2.60.120.260">
    <property type="entry name" value="Galactose-binding domain-like"/>
    <property type="match status" value="1"/>
</dbReference>
<dbReference type="InterPro" id="IPR008391">
    <property type="entry name" value="AXE1_dom"/>
</dbReference>
<sequence>MPYPLLIPPTEIISMKKLNFITWLFVATLAGCQQQPKEAITTPLHQMYSEAWKFYAGEGVDSLWQNPDYNDAAWQTVSDLQLLKDQYVALKNGFGWYRKTVQLNEKLQTAMHEQGGITLHLAKFAAAEEVYFNGQLIGKTGNFPPDYTGYNDGERSYFIPEEAIRPNSDNVIAIKFFDGWSAGGFLASGTTEPFSLSSASTPDKVELTIAVADSDYIFLSPGPVKVSVSIENKNAWAVEGVLTIKLTTDTHDSITTYKLPLTIKGKTTCSDNLKAFNSLTFAPGFYRYEVSFSRKDSTVVYKEISLLIGVDPEKINSPVDAQADFKEFWDNNLQELAKVKPHYKLTLQPEYSKLDYNIYVVEMRSFGNELIRGYYAQPKKEGKHPIIVEYMGYGSLPYPPNQTWDGFAYFILSIRGQALNLPYNHYEPNWITSGLDNKDYYYYRGAFMDVVRALDFVSSRPEIAADKIGVRGGSQGGALSFVAASLDKRVKAAAPNIPFLSDYRDYFKIAPWPRSDFDAYVQAHPEAKWDDIYTLLSYFDIKNLAQWITCPLIMGFGVQDNVCPPHINFAAYNQVKSEKHWVAGAEYGHSTGAAYYDEVMQFFKDKLK</sequence>
<dbReference type="SUPFAM" id="SSF53474">
    <property type="entry name" value="alpha/beta-Hydrolases"/>
    <property type="match status" value="1"/>
</dbReference>
<comment type="caution">
    <text evidence="4">The sequence shown here is derived from an EMBL/GenBank/DDBJ whole genome shotgun (WGS) entry which is preliminary data.</text>
</comment>
<dbReference type="AlphaFoldDB" id="A0A5M8NXL1"/>
<dbReference type="PANTHER" id="PTHR40111:SF1">
    <property type="entry name" value="CEPHALOSPORIN-C DEACETYLASE"/>
    <property type="match status" value="1"/>
</dbReference>
<dbReference type="Proteomes" id="UP000324575">
    <property type="component" value="Unassembled WGS sequence"/>
</dbReference>
<proteinExistence type="predicted"/>
<dbReference type="GO" id="GO:0005976">
    <property type="term" value="P:polysaccharide metabolic process"/>
    <property type="evidence" value="ECO:0007669"/>
    <property type="project" value="TreeGrafter"/>
</dbReference>
<evidence type="ECO:0000259" key="3">
    <source>
        <dbReference type="Pfam" id="PF05448"/>
    </source>
</evidence>
<protein>
    <submittedName>
        <fullName evidence="4">Cephalosporin-C deacetylase</fullName>
        <ecNumber evidence="4">3.1.1.41</ecNumber>
    </submittedName>
</protein>